<dbReference type="PANTHER" id="PTHR39327:SF1">
    <property type="entry name" value="BLR5470 PROTEIN"/>
    <property type="match status" value="1"/>
</dbReference>
<dbReference type="SUPFAM" id="SSF54001">
    <property type="entry name" value="Cysteine proteinases"/>
    <property type="match status" value="1"/>
</dbReference>
<evidence type="ECO:0000313" key="1">
    <source>
        <dbReference type="EMBL" id="MBB6343295.1"/>
    </source>
</evidence>
<gene>
    <name evidence="1" type="ORF">HNP49_003493</name>
</gene>
<reference evidence="1 2" key="1">
    <citation type="submission" date="2020-08" db="EMBL/GenBank/DDBJ databases">
        <title>Functional genomics of gut bacteria from endangered species of beetles.</title>
        <authorList>
            <person name="Carlos-Shanley C."/>
        </authorList>
    </citation>
    <scope>NUCLEOTIDE SEQUENCE [LARGE SCALE GENOMIC DNA]</scope>
    <source>
        <strain evidence="1 2">S00202</strain>
    </source>
</reference>
<dbReference type="InterPro" id="IPR038765">
    <property type="entry name" value="Papain-like_cys_pep_sf"/>
</dbReference>
<evidence type="ECO:0000313" key="2">
    <source>
        <dbReference type="Proteomes" id="UP000557193"/>
    </source>
</evidence>
<name>A0A7X0EVY9_9PSED</name>
<dbReference type="Gene3D" id="3.10.620.30">
    <property type="match status" value="1"/>
</dbReference>
<organism evidence="1 2">
    <name type="scientific">Pseudomonas fluvialis</name>
    <dbReference type="NCBI Taxonomy" id="1793966"/>
    <lineage>
        <taxon>Bacteria</taxon>
        <taxon>Pseudomonadati</taxon>
        <taxon>Pseudomonadota</taxon>
        <taxon>Gammaproteobacteria</taxon>
        <taxon>Pseudomonadales</taxon>
        <taxon>Pseudomonadaceae</taxon>
        <taxon>Pseudomonas</taxon>
    </lineage>
</organism>
<dbReference type="Proteomes" id="UP000557193">
    <property type="component" value="Unassembled WGS sequence"/>
</dbReference>
<dbReference type="PANTHER" id="PTHR39327">
    <property type="match status" value="1"/>
</dbReference>
<dbReference type="InterPro" id="IPR010319">
    <property type="entry name" value="Transglutaminase-like_Cys_pept"/>
</dbReference>
<comment type="caution">
    <text evidence="1">The sequence shown here is derived from an EMBL/GenBank/DDBJ whole genome shotgun (WGS) entry which is preliminary data.</text>
</comment>
<dbReference type="EMBL" id="JACHLL010000007">
    <property type="protein sequence ID" value="MBB6343295.1"/>
    <property type="molecule type" value="Genomic_DNA"/>
</dbReference>
<sequence>MLARLIHRPRRWRRTTLVLLPLLAALLLIGSLEADWDFGRITKLAEKRYGPLGSARFRLNDWQELLRVEADAPVGDKLQAVNLFFNRNLRFRDDIALWKTKDYWATPVEALHKGAGDCEDYAIAKYFTLRKLGVPSDKLRITYVKAVRLKQAHMVLTYYPTPNAIPLVLDNLIDGIVSADKRNDLVPVYAFNAEGMWLPGAGGNKRVGDSKRLSRWVDLTKKMQAEGFPAESAQ</sequence>
<keyword evidence="2" id="KW-1185">Reference proteome</keyword>
<dbReference type="AlphaFoldDB" id="A0A7X0EVY9"/>
<accession>A0A7X0EVY9</accession>
<proteinExistence type="predicted"/>
<dbReference type="NCBIfam" id="NF045674">
    <property type="entry name" value="CystProtLapG"/>
    <property type="match status" value="1"/>
</dbReference>
<protein>
    <submittedName>
        <fullName evidence="1">Putative transglutaminase-like cysteine proteinase</fullName>
    </submittedName>
</protein>
<dbReference type="RefSeq" id="WP_409372564.1">
    <property type="nucleotide sequence ID" value="NZ_JACHLL010000007.1"/>
</dbReference>
<dbReference type="Pfam" id="PF06035">
    <property type="entry name" value="Peptidase_C93"/>
    <property type="match status" value="1"/>
</dbReference>